<evidence type="ECO:0000256" key="3">
    <source>
        <dbReference type="ARBA" id="ARBA00022692"/>
    </source>
</evidence>
<keyword evidence="9" id="KW-1185">Reference proteome</keyword>
<feature type="transmembrane region" description="Helical" evidence="7">
    <location>
        <begin position="51"/>
        <end position="72"/>
    </location>
</feature>
<evidence type="ECO:0000256" key="2">
    <source>
        <dbReference type="ARBA" id="ARBA00022618"/>
    </source>
</evidence>
<evidence type="ECO:0000256" key="7">
    <source>
        <dbReference type="SAM" id="Phobius"/>
    </source>
</evidence>
<keyword evidence="6" id="KW-0131">Cell cycle</keyword>
<dbReference type="EMBL" id="BOOJ01000095">
    <property type="protein sequence ID" value="GIH97692.1"/>
    <property type="molecule type" value="Genomic_DNA"/>
</dbReference>
<dbReference type="GO" id="GO:0051301">
    <property type="term" value="P:cell division"/>
    <property type="evidence" value="ECO:0007669"/>
    <property type="project" value="UniProtKB-KW"/>
</dbReference>
<keyword evidence="3 7" id="KW-0812">Transmembrane</keyword>
<feature type="transmembrane region" description="Helical" evidence="7">
    <location>
        <begin position="21"/>
        <end position="39"/>
    </location>
</feature>
<evidence type="ECO:0000256" key="5">
    <source>
        <dbReference type="ARBA" id="ARBA00023136"/>
    </source>
</evidence>
<evidence type="ECO:0000313" key="8">
    <source>
        <dbReference type="EMBL" id="GIH97692.1"/>
    </source>
</evidence>
<dbReference type="InterPro" id="IPR009619">
    <property type="entry name" value="CrgA"/>
</dbReference>
<keyword evidence="1" id="KW-1003">Cell membrane</keyword>
<accession>A0A8J3SRS4</accession>
<reference evidence="8 9" key="1">
    <citation type="submission" date="2021-01" db="EMBL/GenBank/DDBJ databases">
        <title>Whole genome shotgun sequence of Planobispora siamensis NBRC 107568.</title>
        <authorList>
            <person name="Komaki H."/>
            <person name="Tamura T."/>
        </authorList>
    </citation>
    <scope>NUCLEOTIDE SEQUENCE [LARGE SCALE GENOMIC DNA]</scope>
    <source>
        <strain evidence="8 9">NBRC 107568</strain>
    </source>
</reference>
<evidence type="ECO:0008006" key="10">
    <source>
        <dbReference type="Google" id="ProtNLM"/>
    </source>
</evidence>
<protein>
    <recommendedName>
        <fullName evidence="10">Cell division protein CrgA</fullName>
    </recommendedName>
</protein>
<dbReference type="AlphaFoldDB" id="A0A8J3SRS4"/>
<dbReference type="Pfam" id="PF06781">
    <property type="entry name" value="CrgA"/>
    <property type="match status" value="1"/>
</dbReference>
<name>A0A8J3SRS4_9ACTN</name>
<sequence length="75" mass="8096">MPDFGNDRRAVPAPSKWPARAMIALLIVGVLWMAVYYVAPDAPVLGALGNWNLLVASCLLVLGVVLAIGLLLRRR</sequence>
<gene>
    <name evidence="8" type="ORF">Psi01_83220</name>
</gene>
<evidence type="ECO:0000256" key="1">
    <source>
        <dbReference type="ARBA" id="ARBA00022475"/>
    </source>
</evidence>
<keyword evidence="2" id="KW-0132">Cell division</keyword>
<dbReference type="Proteomes" id="UP000619788">
    <property type="component" value="Unassembled WGS sequence"/>
</dbReference>
<comment type="caution">
    <text evidence="8">The sequence shown here is derived from an EMBL/GenBank/DDBJ whole genome shotgun (WGS) entry which is preliminary data.</text>
</comment>
<evidence type="ECO:0000313" key="9">
    <source>
        <dbReference type="Proteomes" id="UP000619788"/>
    </source>
</evidence>
<evidence type="ECO:0000256" key="4">
    <source>
        <dbReference type="ARBA" id="ARBA00022989"/>
    </source>
</evidence>
<keyword evidence="5 7" id="KW-0472">Membrane</keyword>
<organism evidence="8 9">
    <name type="scientific">Planobispora siamensis</name>
    <dbReference type="NCBI Taxonomy" id="936338"/>
    <lineage>
        <taxon>Bacteria</taxon>
        <taxon>Bacillati</taxon>
        <taxon>Actinomycetota</taxon>
        <taxon>Actinomycetes</taxon>
        <taxon>Streptosporangiales</taxon>
        <taxon>Streptosporangiaceae</taxon>
        <taxon>Planobispora</taxon>
    </lineage>
</organism>
<evidence type="ECO:0000256" key="6">
    <source>
        <dbReference type="ARBA" id="ARBA00023306"/>
    </source>
</evidence>
<proteinExistence type="predicted"/>
<keyword evidence="4 7" id="KW-1133">Transmembrane helix</keyword>